<name>A0A7S3QJC0_9STRA</name>
<proteinExistence type="inferred from homology"/>
<feature type="chain" id="PRO_5031171066" description="Thioredoxin domain-containing protein" evidence="2">
    <location>
        <begin position="27"/>
        <end position="293"/>
    </location>
</feature>
<organism evidence="4">
    <name type="scientific">Chaetoceros debilis</name>
    <dbReference type="NCBI Taxonomy" id="122233"/>
    <lineage>
        <taxon>Eukaryota</taxon>
        <taxon>Sar</taxon>
        <taxon>Stramenopiles</taxon>
        <taxon>Ochrophyta</taxon>
        <taxon>Bacillariophyta</taxon>
        <taxon>Coscinodiscophyceae</taxon>
        <taxon>Chaetocerotophycidae</taxon>
        <taxon>Chaetocerotales</taxon>
        <taxon>Chaetocerotaceae</taxon>
        <taxon>Chaetoceros</taxon>
    </lineage>
</organism>
<evidence type="ECO:0000256" key="2">
    <source>
        <dbReference type="SAM" id="SignalP"/>
    </source>
</evidence>
<evidence type="ECO:0000313" key="4">
    <source>
        <dbReference type="EMBL" id="CAE0479238.1"/>
    </source>
</evidence>
<evidence type="ECO:0000256" key="1">
    <source>
        <dbReference type="ARBA" id="ARBA00008987"/>
    </source>
</evidence>
<dbReference type="SUPFAM" id="SSF52833">
    <property type="entry name" value="Thioredoxin-like"/>
    <property type="match status" value="1"/>
</dbReference>
<protein>
    <recommendedName>
        <fullName evidence="3">Thioredoxin domain-containing protein</fullName>
    </recommendedName>
</protein>
<dbReference type="Pfam" id="PF00085">
    <property type="entry name" value="Thioredoxin"/>
    <property type="match status" value="1"/>
</dbReference>
<comment type="similarity">
    <text evidence="1">Belongs to the thioredoxin family.</text>
</comment>
<reference evidence="4" key="1">
    <citation type="submission" date="2021-01" db="EMBL/GenBank/DDBJ databases">
        <authorList>
            <person name="Corre E."/>
            <person name="Pelletier E."/>
            <person name="Niang G."/>
            <person name="Scheremetjew M."/>
            <person name="Finn R."/>
            <person name="Kale V."/>
            <person name="Holt S."/>
            <person name="Cochrane G."/>
            <person name="Meng A."/>
            <person name="Brown T."/>
            <person name="Cohen L."/>
        </authorList>
    </citation>
    <scope>NUCLEOTIDE SEQUENCE</scope>
    <source>
        <strain evidence="4">MM31A-1</strain>
    </source>
</reference>
<dbReference type="Gene3D" id="3.40.30.10">
    <property type="entry name" value="Glutaredoxin"/>
    <property type="match status" value="1"/>
</dbReference>
<keyword evidence="2" id="KW-0732">Signal</keyword>
<sequence length="293" mass="32175">MMSFRKNLSLPIAIVFILAASPLSSAFSVFHRQCRRATCTIQKQSVSAPHQKPELWSLAMSKVDLDGGTTTSEIVSNSDKQHHPVREGIPKIVSINSREDLMDFLAEDDRLCVVKIYASWCKSCAKFGLKFKHLAQHHGDMYDKKGNLKQNADSLGDVRFAQIEYGSNRLLCKSFGIKKLPFVQLYMGSGIPSSSASANTENADADFVNVGKIDEFVCGPAKFDNLVAKRVDELLHSSRDQMLFEKNMVDGQALTNELSVGIDGVANKDINTNDQVLSQISVSAGKNTTSAIP</sequence>
<accession>A0A7S3QJC0</accession>
<dbReference type="AlphaFoldDB" id="A0A7S3QJC0"/>
<dbReference type="PANTHER" id="PTHR43601:SF32">
    <property type="entry name" value="THIOREDOXIN-LIKE 2-2, CHLOROPLASTIC"/>
    <property type="match status" value="1"/>
</dbReference>
<dbReference type="InterPro" id="IPR036249">
    <property type="entry name" value="Thioredoxin-like_sf"/>
</dbReference>
<dbReference type="PANTHER" id="PTHR43601">
    <property type="entry name" value="THIOREDOXIN, MITOCHONDRIAL"/>
    <property type="match status" value="1"/>
</dbReference>
<dbReference type="GO" id="GO:0045454">
    <property type="term" value="P:cell redox homeostasis"/>
    <property type="evidence" value="ECO:0007669"/>
    <property type="project" value="TreeGrafter"/>
</dbReference>
<dbReference type="InterPro" id="IPR013766">
    <property type="entry name" value="Thioredoxin_domain"/>
</dbReference>
<dbReference type="PROSITE" id="PS51352">
    <property type="entry name" value="THIOREDOXIN_2"/>
    <property type="match status" value="1"/>
</dbReference>
<feature type="domain" description="Thioredoxin" evidence="3">
    <location>
        <begin position="64"/>
        <end position="236"/>
    </location>
</feature>
<feature type="signal peptide" evidence="2">
    <location>
        <begin position="1"/>
        <end position="26"/>
    </location>
</feature>
<evidence type="ECO:0000259" key="3">
    <source>
        <dbReference type="PROSITE" id="PS51352"/>
    </source>
</evidence>
<gene>
    <name evidence="4" type="ORF">CDEB00056_LOCUS24092</name>
</gene>
<dbReference type="CDD" id="cd02947">
    <property type="entry name" value="TRX_family"/>
    <property type="match status" value="1"/>
</dbReference>
<dbReference type="EMBL" id="HBIO01031448">
    <property type="protein sequence ID" value="CAE0479238.1"/>
    <property type="molecule type" value="Transcribed_RNA"/>
</dbReference>